<dbReference type="InterPro" id="IPR013745">
    <property type="entry name" value="Bit61/PRR5"/>
</dbReference>
<name>A0A1Y2CUK6_9FUNG</name>
<feature type="region of interest" description="Disordered" evidence="1">
    <location>
        <begin position="1"/>
        <end position="69"/>
    </location>
</feature>
<organism evidence="2 3">
    <name type="scientific">Rhizoclosmatium globosum</name>
    <dbReference type="NCBI Taxonomy" id="329046"/>
    <lineage>
        <taxon>Eukaryota</taxon>
        <taxon>Fungi</taxon>
        <taxon>Fungi incertae sedis</taxon>
        <taxon>Chytridiomycota</taxon>
        <taxon>Chytridiomycota incertae sedis</taxon>
        <taxon>Chytridiomycetes</taxon>
        <taxon>Chytridiales</taxon>
        <taxon>Chytriomycetaceae</taxon>
        <taxon>Rhizoclosmatium</taxon>
    </lineage>
</organism>
<dbReference type="PANTHER" id="PTHR32428:SF2">
    <property type="entry name" value="TARGET OF RAPAMYCIN COMPLEX 2 SUBUNIT BIT61-RELATED"/>
    <property type="match status" value="1"/>
</dbReference>
<protein>
    <recommendedName>
        <fullName evidence="4">HbrB-domain-containing protein</fullName>
    </recommendedName>
</protein>
<proteinExistence type="predicted"/>
<reference evidence="2 3" key="1">
    <citation type="submission" date="2016-07" db="EMBL/GenBank/DDBJ databases">
        <title>Pervasive Adenine N6-methylation of Active Genes in Fungi.</title>
        <authorList>
            <consortium name="DOE Joint Genome Institute"/>
            <person name="Mondo S.J."/>
            <person name="Dannebaum R.O."/>
            <person name="Kuo R.C."/>
            <person name="Labutti K."/>
            <person name="Haridas S."/>
            <person name="Kuo A."/>
            <person name="Salamov A."/>
            <person name="Ahrendt S.R."/>
            <person name="Lipzen A."/>
            <person name="Sullivan W."/>
            <person name="Andreopoulos W.B."/>
            <person name="Clum A."/>
            <person name="Lindquist E."/>
            <person name="Daum C."/>
            <person name="Ramamoorthy G.K."/>
            <person name="Gryganskyi A."/>
            <person name="Culley D."/>
            <person name="Magnuson J.K."/>
            <person name="James T.Y."/>
            <person name="O'Malley M.A."/>
            <person name="Stajich J.E."/>
            <person name="Spatafora J.W."/>
            <person name="Visel A."/>
            <person name="Grigoriev I.V."/>
        </authorList>
    </citation>
    <scope>NUCLEOTIDE SEQUENCE [LARGE SCALE GENOMIC DNA]</scope>
    <source>
        <strain evidence="2 3">JEL800</strain>
    </source>
</reference>
<dbReference type="GO" id="GO:0031932">
    <property type="term" value="C:TORC2 complex"/>
    <property type="evidence" value="ECO:0007669"/>
    <property type="project" value="TreeGrafter"/>
</dbReference>
<dbReference type="STRING" id="329046.A0A1Y2CUK6"/>
<dbReference type="OrthoDB" id="2290221at2759"/>
<comment type="caution">
    <text evidence="2">The sequence shown here is derived from an EMBL/GenBank/DDBJ whole genome shotgun (WGS) entry which is preliminary data.</text>
</comment>
<keyword evidence="3" id="KW-1185">Reference proteome</keyword>
<accession>A0A1Y2CUK6</accession>
<dbReference type="GO" id="GO:0038203">
    <property type="term" value="P:TORC2 signaling"/>
    <property type="evidence" value="ECO:0007669"/>
    <property type="project" value="TreeGrafter"/>
</dbReference>
<gene>
    <name evidence="2" type="ORF">BCR33DRAFT_712724</name>
</gene>
<sequence>MSMSRQKSNQGSSSNPNIAMPNQPTPQMPAVPTNQPTSANTNTGKGWWPSPNLAAGKTPNSSGNNSVGDSNNHINVDYSMSSGVSDAAAWRELRMRVLPLFSGEGLKGSIEELNDAVTDWLNESAARSTNIRADLNELVQNGAVILGKKMVIAGEETLVPRLLDLWSFFFATVVPYMQGSFVPLKERLKQTEGPAVAATLDVRTLTLIAFRDQIVIPYSGRLEAILPILFAELSEKRFIDISSRSIQMFSVLQSVRSKPNDEKAKKCQQLLQLVRDCVRRHDEAVAKVAKLQQKEKEQLEASGGVTVR</sequence>
<dbReference type="PANTHER" id="PTHR32428">
    <property type="entry name" value="TARGET OF RAPAMYCIN COMPLEX 2 SUBUNIT BIT61-RELATED"/>
    <property type="match status" value="1"/>
</dbReference>
<feature type="compositionally biased region" description="Low complexity" evidence="1">
    <location>
        <begin position="60"/>
        <end position="69"/>
    </location>
</feature>
<dbReference type="EMBL" id="MCGO01000006">
    <property type="protein sequence ID" value="ORY50729.1"/>
    <property type="molecule type" value="Genomic_DNA"/>
</dbReference>
<dbReference type="Proteomes" id="UP000193642">
    <property type="component" value="Unassembled WGS sequence"/>
</dbReference>
<evidence type="ECO:0008006" key="4">
    <source>
        <dbReference type="Google" id="ProtNLM"/>
    </source>
</evidence>
<evidence type="ECO:0000256" key="1">
    <source>
        <dbReference type="SAM" id="MobiDB-lite"/>
    </source>
</evidence>
<evidence type="ECO:0000313" key="3">
    <source>
        <dbReference type="Proteomes" id="UP000193642"/>
    </source>
</evidence>
<evidence type="ECO:0000313" key="2">
    <source>
        <dbReference type="EMBL" id="ORY50729.1"/>
    </source>
</evidence>
<dbReference type="AlphaFoldDB" id="A0A1Y2CUK6"/>
<dbReference type="Pfam" id="PF08539">
    <property type="entry name" value="HbrB"/>
    <property type="match status" value="1"/>
</dbReference>
<feature type="compositionally biased region" description="Polar residues" evidence="1">
    <location>
        <begin position="32"/>
        <end position="44"/>
    </location>
</feature>
<feature type="compositionally biased region" description="Polar residues" evidence="1">
    <location>
        <begin position="1"/>
        <end position="22"/>
    </location>
</feature>